<gene>
    <name evidence="5" type="ORF">UFOPK2399_00144</name>
</gene>
<dbReference type="NCBIfam" id="TIGR01181">
    <property type="entry name" value="dTDP_gluc_dehyt"/>
    <property type="match status" value="1"/>
</dbReference>
<accession>A0A6J6NBF4</accession>
<dbReference type="PANTHER" id="PTHR43000">
    <property type="entry name" value="DTDP-D-GLUCOSE 4,6-DEHYDRATASE-RELATED"/>
    <property type="match status" value="1"/>
</dbReference>
<dbReference type="Gene3D" id="3.90.25.10">
    <property type="entry name" value="UDP-galactose 4-epimerase, domain 1"/>
    <property type="match status" value="1"/>
</dbReference>
<dbReference type="Gene3D" id="3.40.50.720">
    <property type="entry name" value="NAD(P)-binding Rossmann-like Domain"/>
    <property type="match status" value="1"/>
</dbReference>
<reference evidence="5" key="1">
    <citation type="submission" date="2020-05" db="EMBL/GenBank/DDBJ databases">
        <authorList>
            <person name="Chiriac C."/>
            <person name="Salcher M."/>
            <person name="Ghai R."/>
            <person name="Kavagutti S V."/>
        </authorList>
    </citation>
    <scope>NUCLEOTIDE SEQUENCE</scope>
</reference>
<dbReference type="InterPro" id="IPR016040">
    <property type="entry name" value="NAD(P)-bd_dom"/>
</dbReference>
<dbReference type="GO" id="GO:0009225">
    <property type="term" value="P:nucleotide-sugar metabolic process"/>
    <property type="evidence" value="ECO:0007669"/>
    <property type="project" value="InterPro"/>
</dbReference>
<keyword evidence="2" id="KW-0520">NAD</keyword>
<feature type="domain" description="NAD(P)-binding" evidence="4">
    <location>
        <begin position="4"/>
        <end position="290"/>
    </location>
</feature>
<evidence type="ECO:0000313" key="5">
    <source>
        <dbReference type="EMBL" id="CAB4683910.1"/>
    </source>
</evidence>
<dbReference type="GO" id="GO:0008460">
    <property type="term" value="F:dTDP-glucose 4,6-dehydratase activity"/>
    <property type="evidence" value="ECO:0007669"/>
    <property type="project" value="InterPro"/>
</dbReference>
<evidence type="ECO:0000256" key="1">
    <source>
        <dbReference type="ARBA" id="ARBA00001911"/>
    </source>
</evidence>
<dbReference type="EMBL" id="CAEZXP010000001">
    <property type="protein sequence ID" value="CAB4683910.1"/>
    <property type="molecule type" value="Genomic_DNA"/>
</dbReference>
<dbReference type="AlphaFoldDB" id="A0A6J6NBF4"/>
<dbReference type="InterPro" id="IPR036291">
    <property type="entry name" value="NAD(P)-bd_dom_sf"/>
</dbReference>
<dbReference type="InterPro" id="IPR005888">
    <property type="entry name" value="dTDP_Gluc_deHydtase"/>
</dbReference>
<evidence type="ECO:0000256" key="3">
    <source>
        <dbReference type="ARBA" id="ARBA00023239"/>
    </source>
</evidence>
<proteinExistence type="predicted"/>
<evidence type="ECO:0000256" key="2">
    <source>
        <dbReference type="ARBA" id="ARBA00023027"/>
    </source>
</evidence>
<comment type="cofactor">
    <cofactor evidence="1">
        <name>NAD(+)</name>
        <dbReference type="ChEBI" id="CHEBI:57540"/>
    </cofactor>
</comment>
<organism evidence="5">
    <name type="scientific">freshwater metagenome</name>
    <dbReference type="NCBI Taxonomy" id="449393"/>
    <lineage>
        <taxon>unclassified sequences</taxon>
        <taxon>metagenomes</taxon>
        <taxon>ecological metagenomes</taxon>
    </lineage>
</organism>
<protein>
    <submittedName>
        <fullName evidence="5">Unannotated protein</fullName>
    </submittedName>
</protein>
<dbReference type="SUPFAM" id="SSF51735">
    <property type="entry name" value="NAD(P)-binding Rossmann-fold domains"/>
    <property type="match status" value="1"/>
</dbReference>
<dbReference type="CDD" id="cd05246">
    <property type="entry name" value="dTDP_GD_SDR_e"/>
    <property type="match status" value="1"/>
</dbReference>
<keyword evidence="3" id="KW-0456">Lyase</keyword>
<dbReference type="Pfam" id="PF16363">
    <property type="entry name" value="GDP_Man_Dehyd"/>
    <property type="match status" value="1"/>
</dbReference>
<sequence length="330" mass="36122">MRVLVTGGAGFIGSHYVRLLAAQGDEAVVLDKLTYAGNRENIADVSHTFHQGDIADPVAVAKAAEGCDAIVNFAAESHVDRSIMGPAEFILTDVLGTQVLLDYARHHNLRYVQVSTDEVYGDIPLEAAPSTEDAPIRASSPYSASKAGGDLQVLAYVRTFGVNASITRGANTYGPQQYPEKLLPLFITNAFDGLELPVYGDGRQRREWLHAEDHCAGIDLVLRKGGAGEIYNVSGQERENMDVIRGILDHTGASPDLLRHVADRPGHDRRYAIDSTKLRSLGWAPRHTLDGGGLADTVAWYRDNRAWWEPIKSGEYRAYYEAQYGNRLGS</sequence>
<name>A0A6J6NBF4_9ZZZZ</name>
<evidence type="ECO:0000259" key="4">
    <source>
        <dbReference type="Pfam" id="PF16363"/>
    </source>
</evidence>